<dbReference type="AlphaFoldDB" id="A0A7R9AIR7"/>
<dbReference type="PRINTS" id="PR00081">
    <property type="entry name" value="GDHRDH"/>
</dbReference>
<dbReference type="Gene3D" id="3.40.50.720">
    <property type="entry name" value="NAD(P)-binding Rossmann-like Domain"/>
    <property type="match status" value="2"/>
</dbReference>
<dbReference type="EMBL" id="CAJPEV010016957">
    <property type="protein sequence ID" value="CAG0907440.1"/>
    <property type="molecule type" value="Genomic_DNA"/>
</dbReference>
<keyword evidence="5" id="KW-1185">Reference proteome</keyword>
<dbReference type="InterPro" id="IPR020904">
    <property type="entry name" value="Sc_DH/Rdtase_CS"/>
</dbReference>
<keyword evidence="2" id="KW-0560">Oxidoreductase</keyword>
<organism evidence="4">
    <name type="scientific">Darwinula stevensoni</name>
    <dbReference type="NCBI Taxonomy" id="69355"/>
    <lineage>
        <taxon>Eukaryota</taxon>
        <taxon>Metazoa</taxon>
        <taxon>Ecdysozoa</taxon>
        <taxon>Arthropoda</taxon>
        <taxon>Crustacea</taxon>
        <taxon>Oligostraca</taxon>
        <taxon>Ostracoda</taxon>
        <taxon>Podocopa</taxon>
        <taxon>Podocopida</taxon>
        <taxon>Darwinulocopina</taxon>
        <taxon>Darwinuloidea</taxon>
        <taxon>Darwinulidae</taxon>
        <taxon>Darwinula</taxon>
    </lineage>
</organism>
<dbReference type="PROSITE" id="PS00061">
    <property type="entry name" value="ADH_SHORT"/>
    <property type="match status" value="2"/>
</dbReference>
<dbReference type="Proteomes" id="UP000677054">
    <property type="component" value="Unassembled WGS sequence"/>
</dbReference>
<comment type="similarity">
    <text evidence="1 3">Belongs to the short-chain dehydrogenases/reductases (SDR) family.</text>
</comment>
<dbReference type="InterPro" id="IPR036291">
    <property type="entry name" value="NAD(P)-bd_dom_sf"/>
</dbReference>
<dbReference type="OrthoDB" id="1669814at2759"/>
<name>A0A7R9AIR7_9CRUS</name>
<proteinExistence type="inferred from homology"/>
<dbReference type="NCBIfam" id="NF005559">
    <property type="entry name" value="PRK07231.1"/>
    <property type="match status" value="1"/>
</dbReference>
<accession>A0A7R9AIR7</accession>
<dbReference type="PANTHER" id="PTHR43943:SF2">
    <property type="entry name" value="DEHYDROGENASE_REDUCTASE 4"/>
    <property type="match status" value="1"/>
</dbReference>
<evidence type="ECO:0000313" key="4">
    <source>
        <dbReference type="EMBL" id="CAD7255079.1"/>
    </source>
</evidence>
<gene>
    <name evidence="4" type="ORF">DSTB1V02_LOCUS14824</name>
</gene>
<dbReference type="PANTHER" id="PTHR43943">
    <property type="entry name" value="DEHYDROGENASE/REDUCTASE (SDR FAMILY) MEMBER 4"/>
    <property type="match status" value="1"/>
</dbReference>
<evidence type="ECO:0000256" key="2">
    <source>
        <dbReference type="ARBA" id="ARBA00023002"/>
    </source>
</evidence>
<dbReference type="SUPFAM" id="SSF51735">
    <property type="entry name" value="NAD(P)-binding Rossmann-fold domains"/>
    <property type="match status" value="2"/>
</dbReference>
<reference evidence="4" key="1">
    <citation type="submission" date="2020-11" db="EMBL/GenBank/DDBJ databases">
        <authorList>
            <person name="Tran Van P."/>
        </authorList>
    </citation>
    <scope>NUCLEOTIDE SEQUENCE</scope>
</reference>
<dbReference type="Pfam" id="PF00106">
    <property type="entry name" value="adh_short"/>
    <property type="match status" value="1"/>
</dbReference>
<evidence type="ECO:0000256" key="1">
    <source>
        <dbReference type="ARBA" id="ARBA00006484"/>
    </source>
</evidence>
<dbReference type="GO" id="GO:0016491">
    <property type="term" value="F:oxidoreductase activity"/>
    <property type="evidence" value="ECO:0007669"/>
    <property type="project" value="UniProtKB-KW"/>
</dbReference>
<dbReference type="PRINTS" id="PR00080">
    <property type="entry name" value="SDRFAMILY"/>
</dbReference>
<feature type="non-terminal residue" evidence="4">
    <location>
        <position position="432"/>
    </location>
</feature>
<protein>
    <submittedName>
        <fullName evidence="4">Uncharacterized protein</fullName>
    </submittedName>
</protein>
<dbReference type="InterPro" id="IPR002347">
    <property type="entry name" value="SDR_fam"/>
</dbReference>
<dbReference type="EMBL" id="LR916475">
    <property type="protein sequence ID" value="CAD7255079.1"/>
    <property type="molecule type" value="Genomic_DNA"/>
</dbReference>
<dbReference type="CDD" id="cd05233">
    <property type="entry name" value="SDR_c"/>
    <property type="match status" value="1"/>
</dbReference>
<dbReference type="FunFam" id="3.40.50.720:FF:000084">
    <property type="entry name" value="Short-chain dehydrogenase reductase"/>
    <property type="match status" value="2"/>
</dbReference>
<sequence>MIADLSEKMGDDLVEEIEKTGGEASFIRVNVADYDDVERMFSETEHRIGNVDIIVNCAGILGPRMRTDKYTMEAFDKVIDVNVKGVWYCMKVALKSFMERKKGVIVNIASIAGSVGMAGHIAYSASKHAVLGLTKTAAIEYAKHGIRINAVCPGFTQTAMMEMADVEDAYLDALIQATPMKRFGNPEEIATAILYLSSDESSFMTGASKGIGEAIARIYAAYGAKVVISSRKQADLDVLAAEIKAEYGAEVLPIAAHAGDIEQLKNLVAKTLEAFGGIDILVNNAATNPVFGPVLDCSGDAFDKIIQVNVKAPFELCKIVHPIMQARGGGSIINISSVAGSTPDAGLGIYSVSKASLNMLTKVTAKEWGKDGIRVNAICPGLIKTKFSQALWENEKMLNHFTKNLPIARMGNVEEIAPMALYLATQASNYTT</sequence>
<dbReference type="Pfam" id="PF13561">
    <property type="entry name" value="adh_short_C2"/>
    <property type="match status" value="1"/>
</dbReference>
<evidence type="ECO:0000256" key="3">
    <source>
        <dbReference type="RuleBase" id="RU000363"/>
    </source>
</evidence>
<evidence type="ECO:0000313" key="5">
    <source>
        <dbReference type="Proteomes" id="UP000677054"/>
    </source>
</evidence>